<dbReference type="GO" id="GO:0031297">
    <property type="term" value="P:replication fork processing"/>
    <property type="evidence" value="ECO:0007669"/>
    <property type="project" value="UniProtKB-UniRule"/>
</dbReference>
<name>A0A165FWC3_9APHY</name>
<accession>A0A165FWC3</accession>
<dbReference type="STRING" id="1314785.A0A165FWC3"/>
<keyword evidence="4 6" id="KW-0539">Nucleus</keyword>
<evidence type="ECO:0000256" key="5">
    <source>
        <dbReference type="ARBA" id="ARBA00023306"/>
    </source>
</evidence>
<dbReference type="Pfam" id="PF07962">
    <property type="entry name" value="Swi3"/>
    <property type="match status" value="1"/>
</dbReference>
<dbReference type="PANTHER" id="PTHR13220">
    <property type="entry name" value="TIMELESS INTERACTING-RELATED"/>
    <property type="match status" value="1"/>
</dbReference>
<dbReference type="PANTHER" id="PTHR13220:SF11">
    <property type="entry name" value="TIMELESS-INTERACTING PROTEIN"/>
    <property type="match status" value="1"/>
</dbReference>
<comment type="function">
    <text evidence="6">Plays an important role in the control of DNA replication and the maintenance of replication fork stability.</text>
</comment>
<feature type="region of interest" description="Disordered" evidence="7">
    <location>
        <begin position="16"/>
        <end position="154"/>
    </location>
</feature>
<keyword evidence="10" id="KW-1185">Reference proteome</keyword>
<dbReference type="AlphaFoldDB" id="A0A165FWC3"/>
<keyword evidence="3 6" id="KW-0227">DNA damage</keyword>
<dbReference type="GO" id="GO:0031298">
    <property type="term" value="C:replication fork protection complex"/>
    <property type="evidence" value="ECO:0007669"/>
    <property type="project" value="TreeGrafter"/>
</dbReference>
<dbReference type="GeneID" id="63823253"/>
<evidence type="ECO:0000256" key="4">
    <source>
        <dbReference type="ARBA" id="ARBA00023242"/>
    </source>
</evidence>
<evidence type="ECO:0000313" key="9">
    <source>
        <dbReference type="EMBL" id="KZT09497.1"/>
    </source>
</evidence>
<evidence type="ECO:0000313" key="10">
    <source>
        <dbReference type="Proteomes" id="UP000076871"/>
    </source>
</evidence>
<dbReference type="EMBL" id="KV427611">
    <property type="protein sequence ID" value="KZT09497.1"/>
    <property type="molecule type" value="Genomic_DNA"/>
</dbReference>
<feature type="compositionally biased region" description="Basic and acidic residues" evidence="7">
    <location>
        <begin position="137"/>
        <end position="151"/>
    </location>
</feature>
<sequence length="432" mass="47456">MAAVALANIWDDPVVQSPRAVSSPPSDHDDRLQPSDRPAKRPRTTLFFESDSEEEATPPVARRTGQSTAYRSEIDAMFDNLDDEPIHDLPPALDLDALRREEDAKNARTLAKSSPLDLTGSSHKGARKKGEDDEDASKEKKERKQLPKLDASRLLGPDGFPALIKHAKTFKPKGKGHEADDLNRLLNVYQFWTHKLYPRMPFDDTVQRVEKICHSQRMHVALSVWKDEAKGISVNGRKLDIGSDAEDGDSDEEDEKGRASADNAQESLRELASSSRAPSQAPSSASEPPASDAYDDFDIDAIIREDEEREQAAAASAAPPTSDGAVYVSNSNNVSGDAIPDEDDMMWDELMGDLPDVNMQPQVQAPNQPIQPTSSSTPEDDEDMWDAVREIEGEGATADSGAFISPPAPHMPQEAETSKRPTNEEGWDEMYA</sequence>
<feature type="domain" description="Chromosome segregation in meiosis protein 3" evidence="8">
    <location>
        <begin position="148"/>
        <end position="229"/>
    </location>
</feature>
<evidence type="ECO:0000256" key="2">
    <source>
        <dbReference type="ARBA" id="ARBA00006075"/>
    </source>
</evidence>
<evidence type="ECO:0000259" key="8">
    <source>
        <dbReference type="Pfam" id="PF07962"/>
    </source>
</evidence>
<feature type="compositionally biased region" description="Acidic residues" evidence="7">
    <location>
        <begin position="243"/>
        <end position="254"/>
    </location>
</feature>
<feature type="region of interest" description="Disordered" evidence="7">
    <location>
        <begin position="238"/>
        <end position="432"/>
    </location>
</feature>
<feature type="compositionally biased region" description="Basic and acidic residues" evidence="7">
    <location>
        <begin position="96"/>
        <end position="106"/>
    </location>
</feature>
<gene>
    <name evidence="9" type="ORF">LAESUDRAFT_695033</name>
</gene>
<feature type="compositionally biased region" description="Acidic residues" evidence="7">
    <location>
        <begin position="339"/>
        <end position="351"/>
    </location>
</feature>
<evidence type="ECO:0000256" key="7">
    <source>
        <dbReference type="SAM" id="MobiDB-lite"/>
    </source>
</evidence>
<comment type="similarity">
    <text evidence="2 6">Belongs to the CSM3 family.</text>
</comment>
<dbReference type="RefSeq" id="XP_040767237.1">
    <property type="nucleotide sequence ID" value="XM_040906224.1"/>
</dbReference>
<comment type="subcellular location">
    <subcellularLocation>
        <location evidence="1 6">Nucleus</location>
    </subcellularLocation>
</comment>
<dbReference type="GO" id="GO:0043111">
    <property type="term" value="P:replication fork arrest"/>
    <property type="evidence" value="ECO:0007669"/>
    <property type="project" value="TreeGrafter"/>
</dbReference>
<dbReference type="InterPro" id="IPR040038">
    <property type="entry name" value="TIPIN/Csm3/Swi3"/>
</dbReference>
<protein>
    <recommendedName>
        <fullName evidence="6">Chromosome segregation in meiosis protein</fullName>
    </recommendedName>
</protein>
<dbReference type="GO" id="GO:0003677">
    <property type="term" value="F:DNA binding"/>
    <property type="evidence" value="ECO:0007669"/>
    <property type="project" value="TreeGrafter"/>
</dbReference>
<feature type="compositionally biased region" description="Low complexity" evidence="7">
    <location>
        <begin position="272"/>
        <end position="292"/>
    </location>
</feature>
<evidence type="ECO:0000256" key="3">
    <source>
        <dbReference type="ARBA" id="ARBA00022763"/>
    </source>
</evidence>
<reference evidence="9 10" key="1">
    <citation type="journal article" date="2016" name="Mol. Biol. Evol.">
        <title>Comparative Genomics of Early-Diverging Mushroom-Forming Fungi Provides Insights into the Origins of Lignocellulose Decay Capabilities.</title>
        <authorList>
            <person name="Nagy L.G."/>
            <person name="Riley R."/>
            <person name="Tritt A."/>
            <person name="Adam C."/>
            <person name="Daum C."/>
            <person name="Floudas D."/>
            <person name="Sun H."/>
            <person name="Yadav J.S."/>
            <person name="Pangilinan J."/>
            <person name="Larsson K.H."/>
            <person name="Matsuura K."/>
            <person name="Barry K."/>
            <person name="Labutti K."/>
            <person name="Kuo R."/>
            <person name="Ohm R.A."/>
            <person name="Bhattacharya S.S."/>
            <person name="Shirouzu T."/>
            <person name="Yoshinaga Y."/>
            <person name="Martin F.M."/>
            <person name="Grigoriev I.V."/>
            <person name="Hibbett D.S."/>
        </authorList>
    </citation>
    <scope>NUCLEOTIDE SEQUENCE [LARGE SCALE GENOMIC DNA]</scope>
    <source>
        <strain evidence="9 10">93-53</strain>
    </source>
</reference>
<organism evidence="9 10">
    <name type="scientific">Laetiporus sulphureus 93-53</name>
    <dbReference type="NCBI Taxonomy" id="1314785"/>
    <lineage>
        <taxon>Eukaryota</taxon>
        <taxon>Fungi</taxon>
        <taxon>Dikarya</taxon>
        <taxon>Basidiomycota</taxon>
        <taxon>Agaricomycotina</taxon>
        <taxon>Agaricomycetes</taxon>
        <taxon>Polyporales</taxon>
        <taxon>Laetiporus</taxon>
    </lineage>
</organism>
<feature type="compositionally biased region" description="Polar residues" evidence="7">
    <location>
        <begin position="359"/>
        <end position="377"/>
    </location>
</feature>
<proteinExistence type="inferred from homology"/>
<dbReference type="InterPro" id="IPR012923">
    <property type="entry name" value="Csm3"/>
</dbReference>
<dbReference type="GO" id="GO:0006974">
    <property type="term" value="P:DNA damage response"/>
    <property type="evidence" value="ECO:0007669"/>
    <property type="project" value="UniProtKB-KW"/>
</dbReference>
<evidence type="ECO:0000256" key="6">
    <source>
        <dbReference type="RuleBase" id="RU366049"/>
    </source>
</evidence>
<feature type="compositionally biased region" description="Basic and acidic residues" evidence="7">
    <location>
        <begin position="26"/>
        <end position="39"/>
    </location>
</feature>
<dbReference type="Proteomes" id="UP000076871">
    <property type="component" value="Unassembled WGS sequence"/>
</dbReference>
<dbReference type="GO" id="GO:0000076">
    <property type="term" value="P:DNA replication checkpoint signaling"/>
    <property type="evidence" value="ECO:0007669"/>
    <property type="project" value="UniProtKB-UniRule"/>
</dbReference>
<dbReference type="OrthoDB" id="437078at2759"/>
<dbReference type="InParanoid" id="A0A165FWC3"/>
<evidence type="ECO:0000256" key="1">
    <source>
        <dbReference type="ARBA" id="ARBA00004123"/>
    </source>
</evidence>
<keyword evidence="5 6" id="KW-0131">Cell cycle</keyword>